<evidence type="ECO:0008006" key="3">
    <source>
        <dbReference type="Google" id="ProtNLM"/>
    </source>
</evidence>
<proteinExistence type="predicted"/>
<dbReference type="PROSITE" id="PS51257">
    <property type="entry name" value="PROKAR_LIPOPROTEIN"/>
    <property type="match status" value="1"/>
</dbReference>
<name>A0A0K2GJT9_NITMO</name>
<dbReference type="EMBL" id="CP011801">
    <property type="protein sequence ID" value="ALA61206.1"/>
    <property type="molecule type" value="Genomic_DNA"/>
</dbReference>
<dbReference type="KEGG" id="nmv:NITMOv2_4838"/>
<dbReference type="PATRIC" id="fig|42253.5.peg.4771"/>
<dbReference type="AlphaFoldDB" id="A0A0K2GJT9"/>
<dbReference type="InterPro" id="IPR011990">
    <property type="entry name" value="TPR-like_helical_dom_sf"/>
</dbReference>
<organism evidence="1 2">
    <name type="scientific">Nitrospira moscoviensis</name>
    <dbReference type="NCBI Taxonomy" id="42253"/>
    <lineage>
        <taxon>Bacteria</taxon>
        <taxon>Pseudomonadati</taxon>
        <taxon>Nitrospirota</taxon>
        <taxon>Nitrospiria</taxon>
        <taxon>Nitrospirales</taxon>
        <taxon>Nitrospiraceae</taxon>
        <taxon>Nitrospira</taxon>
    </lineage>
</organism>
<evidence type="ECO:0000313" key="2">
    <source>
        <dbReference type="Proteomes" id="UP000069205"/>
    </source>
</evidence>
<dbReference type="Gene3D" id="1.25.40.10">
    <property type="entry name" value="Tetratricopeptide repeat domain"/>
    <property type="match status" value="1"/>
</dbReference>
<evidence type="ECO:0000313" key="1">
    <source>
        <dbReference type="EMBL" id="ALA61206.1"/>
    </source>
</evidence>
<dbReference type="RefSeq" id="WP_238590423.1">
    <property type="nucleotide sequence ID" value="NZ_CP011801.1"/>
</dbReference>
<sequence length="73" mass="8303">MMTRWLSTMYLAGSLLLAGCSGDKAKELLETAQFEERQMNLPHAKQLYEDLIRLYPSSKEAETARARLAALNR</sequence>
<reference evidence="1 2" key="1">
    <citation type="journal article" date="2015" name="Proc. Natl. Acad. Sci. U.S.A.">
        <title>Expanded metabolic versatility of ubiquitous nitrite-oxidizing bacteria from the genus Nitrospira.</title>
        <authorList>
            <person name="Koch H."/>
            <person name="Lucker S."/>
            <person name="Albertsen M."/>
            <person name="Kitzinger K."/>
            <person name="Herbold C."/>
            <person name="Spieck E."/>
            <person name="Nielsen P.H."/>
            <person name="Wagner M."/>
            <person name="Daims H."/>
        </authorList>
    </citation>
    <scope>NUCLEOTIDE SEQUENCE [LARGE SCALE GENOMIC DNA]</scope>
    <source>
        <strain evidence="1 2">NSP M-1</strain>
    </source>
</reference>
<protein>
    <recommendedName>
        <fullName evidence="3">Outer membrane lipoprotein BamD-like domain-containing protein</fullName>
    </recommendedName>
</protein>
<gene>
    <name evidence="1" type="ORF">NITMOv2_4838</name>
</gene>
<accession>A0A0K2GJT9</accession>
<dbReference type="Proteomes" id="UP000069205">
    <property type="component" value="Chromosome"/>
</dbReference>
<keyword evidence="2" id="KW-1185">Reference proteome</keyword>
<dbReference type="STRING" id="42253.NITMOv2_4838"/>